<keyword evidence="5" id="KW-0325">Glycoprotein</keyword>
<reference evidence="8 9" key="1">
    <citation type="journal article" date="2021" name="BMC Biol.">
        <title>Horizontally acquired antibacterial genes associated with adaptive radiation of ladybird beetles.</title>
        <authorList>
            <person name="Li H.S."/>
            <person name="Tang X.F."/>
            <person name="Huang Y.H."/>
            <person name="Xu Z.Y."/>
            <person name="Chen M.L."/>
            <person name="Du X.Y."/>
            <person name="Qiu B.Y."/>
            <person name="Chen P.T."/>
            <person name="Zhang W."/>
            <person name="Slipinski A."/>
            <person name="Escalona H.E."/>
            <person name="Waterhouse R.M."/>
            <person name="Zwick A."/>
            <person name="Pang H."/>
        </authorList>
    </citation>
    <scope>NUCLEOTIDE SEQUENCE [LARGE SCALE GENOMIC DNA]</scope>
    <source>
        <strain evidence="8">SYSU2018</strain>
    </source>
</reference>
<comment type="similarity">
    <text evidence="1 6">Belongs to the type-B carboxylesterase/lipase family.</text>
</comment>
<dbReference type="PANTHER" id="PTHR43142">
    <property type="entry name" value="CARBOXYLIC ESTER HYDROLASE"/>
    <property type="match status" value="1"/>
</dbReference>
<name>A0ABD2MKN8_9CUCU</name>
<evidence type="ECO:0000256" key="1">
    <source>
        <dbReference type="ARBA" id="ARBA00005964"/>
    </source>
</evidence>
<dbReference type="InterPro" id="IPR019819">
    <property type="entry name" value="Carboxylesterase_B_CS"/>
</dbReference>
<dbReference type="Proteomes" id="UP001516400">
    <property type="component" value="Unassembled WGS sequence"/>
</dbReference>
<dbReference type="InterPro" id="IPR019826">
    <property type="entry name" value="Carboxylesterase_B_AS"/>
</dbReference>
<comment type="caution">
    <text evidence="8">The sequence shown here is derived from an EMBL/GenBank/DDBJ whole genome shotgun (WGS) entry which is preliminary data.</text>
</comment>
<feature type="signal peptide" evidence="6">
    <location>
        <begin position="1"/>
        <end position="27"/>
    </location>
</feature>
<dbReference type="PROSITE" id="PS00122">
    <property type="entry name" value="CARBOXYLESTERASE_B_1"/>
    <property type="match status" value="1"/>
</dbReference>
<feature type="domain" description="Carboxylesterase type B" evidence="7">
    <location>
        <begin position="29"/>
        <end position="357"/>
    </location>
</feature>
<evidence type="ECO:0000259" key="7">
    <source>
        <dbReference type="Pfam" id="PF00135"/>
    </source>
</evidence>
<keyword evidence="3 6" id="KW-0378">Hydrolase</keyword>
<gene>
    <name evidence="8" type="ORF">HHI36_011099</name>
</gene>
<evidence type="ECO:0000256" key="3">
    <source>
        <dbReference type="ARBA" id="ARBA00022801"/>
    </source>
</evidence>
<dbReference type="SUPFAM" id="SSF53474">
    <property type="entry name" value="alpha/beta-Hydrolases"/>
    <property type="match status" value="1"/>
</dbReference>
<keyword evidence="4" id="KW-1015">Disulfide bond</keyword>
<evidence type="ECO:0000256" key="2">
    <source>
        <dbReference type="ARBA" id="ARBA00022487"/>
    </source>
</evidence>
<keyword evidence="6" id="KW-0732">Signal</keyword>
<sequence length="388" mass="43512">MLNFSFMFKLRLITVLVWIYCLETVYAGNPIVEIADGKILGRELVTPQGKNYYAFQGIPFAAPPLGDLRFAEPQAPTRWNETKDCSNRSIICIQSRIFISELESEDCLFLNVYTPKLAGHANQSDLAVMVYFYGGAFYIGNSTIDAYGPDFLIEHDVVVVTTNYRLGAFGFLSTVDSVIPGNFGLKDQQFALKWVKNNIRVFGGDPEKVTIFGNSAGAASVGLHILNKESAGLFRAGIMSSGTPLNSWCLQRHPRKVAYLTAHLVNDSKILNSSNELLQFLRSVPARMIRKASLDVMAVDPFELDMNLNGFYYTPVNDVSTKSGFLKDPTYELLENGDFSRVPLMMGITSEEYLTDKMENLKKLMKIVFGPELIFTDRFKGTVMKRRK</sequence>
<protein>
    <recommendedName>
        <fullName evidence="6">Carboxylic ester hydrolase</fullName>
        <ecNumber evidence="6">3.1.1.-</ecNumber>
    </recommendedName>
</protein>
<evidence type="ECO:0000256" key="5">
    <source>
        <dbReference type="ARBA" id="ARBA00023180"/>
    </source>
</evidence>
<feature type="chain" id="PRO_5044532626" description="Carboxylic ester hydrolase" evidence="6">
    <location>
        <begin position="28"/>
        <end position="388"/>
    </location>
</feature>
<dbReference type="EC" id="3.1.1.-" evidence="6"/>
<dbReference type="InterPro" id="IPR029058">
    <property type="entry name" value="AB_hydrolase_fold"/>
</dbReference>
<evidence type="ECO:0000313" key="8">
    <source>
        <dbReference type="EMBL" id="KAL3266949.1"/>
    </source>
</evidence>
<dbReference type="AlphaFoldDB" id="A0ABD2MKN8"/>
<keyword evidence="2" id="KW-0719">Serine esterase</keyword>
<keyword evidence="9" id="KW-1185">Reference proteome</keyword>
<proteinExistence type="inferred from homology"/>
<organism evidence="8 9">
    <name type="scientific">Cryptolaemus montrouzieri</name>
    <dbReference type="NCBI Taxonomy" id="559131"/>
    <lineage>
        <taxon>Eukaryota</taxon>
        <taxon>Metazoa</taxon>
        <taxon>Ecdysozoa</taxon>
        <taxon>Arthropoda</taxon>
        <taxon>Hexapoda</taxon>
        <taxon>Insecta</taxon>
        <taxon>Pterygota</taxon>
        <taxon>Neoptera</taxon>
        <taxon>Endopterygota</taxon>
        <taxon>Coleoptera</taxon>
        <taxon>Polyphaga</taxon>
        <taxon>Cucujiformia</taxon>
        <taxon>Coccinelloidea</taxon>
        <taxon>Coccinellidae</taxon>
        <taxon>Scymninae</taxon>
        <taxon>Scymnini</taxon>
        <taxon>Cryptolaemus</taxon>
    </lineage>
</organism>
<dbReference type="PANTHER" id="PTHR43142:SF1">
    <property type="entry name" value="CARBOXYLIC ESTER HYDROLASE"/>
    <property type="match status" value="1"/>
</dbReference>
<dbReference type="GO" id="GO:0052689">
    <property type="term" value="F:carboxylic ester hydrolase activity"/>
    <property type="evidence" value="ECO:0007669"/>
    <property type="project" value="UniProtKB-KW"/>
</dbReference>
<dbReference type="PROSITE" id="PS00941">
    <property type="entry name" value="CARBOXYLESTERASE_B_2"/>
    <property type="match status" value="1"/>
</dbReference>
<dbReference type="InterPro" id="IPR002018">
    <property type="entry name" value="CarbesteraseB"/>
</dbReference>
<dbReference type="EMBL" id="JABFTP020000001">
    <property type="protein sequence ID" value="KAL3266949.1"/>
    <property type="molecule type" value="Genomic_DNA"/>
</dbReference>
<evidence type="ECO:0000256" key="4">
    <source>
        <dbReference type="ARBA" id="ARBA00023157"/>
    </source>
</evidence>
<dbReference type="Gene3D" id="3.40.50.1820">
    <property type="entry name" value="alpha/beta hydrolase"/>
    <property type="match status" value="1"/>
</dbReference>
<evidence type="ECO:0000313" key="9">
    <source>
        <dbReference type="Proteomes" id="UP001516400"/>
    </source>
</evidence>
<accession>A0ABD2MKN8</accession>
<dbReference type="Pfam" id="PF00135">
    <property type="entry name" value="COesterase"/>
    <property type="match status" value="1"/>
</dbReference>
<evidence type="ECO:0000256" key="6">
    <source>
        <dbReference type="RuleBase" id="RU361235"/>
    </source>
</evidence>